<evidence type="ECO:0000313" key="2">
    <source>
        <dbReference type="Proteomes" id="UP000005326"/>
    </source>
</evidence>
<organism evidence="1 2">
    <name type="scientific">[Eubacterium] siraeum DSM 15702</name>
    <dbReference type="NCBI Taxonomy" id="428128"/>
    <lineage>
        <taxon>Bacteria</taxon>
        <taxon>Bacillati</taxon>
        <taxon>Bacillota</taxon>
        <taxon>Clostridia</taxon>
        <taxon>Eubacteriales</taxon>
        <taxon>Oscillospiraceae</taxon>
        <taxon>Oscillospiraceae incertae sedis</taxon>
    </lineage>
</organism>
<evidence type="ECO:0000313" key="1">
    <source>
        <dbReference type="EMBL" id="EDS00990.1"/>
    </source>
</evidence>
<keyword evidence="2" id="KW-1185">Reference proteome</keyword>
<proteinExistence type="predicted"/>
<accession>B0MMS9</accession>
<reference evidence="1" key="2">
    <citation type="submission" date="2014-06" db="EMBL/GenBank/DDBJ databases">
        <title>Draft genome sequence of Eubacterium siraeum (DSM 15702).</title>
        <authorList>
            <person name="Sudarsanam P."/>
            <person name="Ley R."/>
            <person name="Guruge J."/>
            <person name="Turnbaugh P.J."/>
            <person name="Mahowald M."/>
            <person name="Liep D."/>
            <person name="Gordon J."/>
        </authorList>
    </citation>
    <scope>NUCLEOTIDE SEQUENCE</scope>
    <source>
        <strain evidence="1">DSM 15702</strain>
    </source>
</reference>
<dbReference type="EMBL" id="ABCA03000043">
    <property type="protein sequence ID" value="EDS00990.1"/>
    <property type="molecule type" value="Genomic_DNA"/>
</dbReference>
<comment type="caution">
    <text evidence="1">The sequence shown here is derived from an EMBL/GenBank/DDBJ whole genome shotgun (WGS) entry which is preliminary data.</text>
</comment>
<sequence length="58" mass="6886">MSIYTRELFAILLFSHVALNPEPLKAQYHSHYIKHYSFFIIHYTKSPPSFQTTDLDIN</sequence>
<dbReference type="Proteomes" id="UP000005326">
    <property type="component" value="Unassembled WGS sequence"/>
</dbReference>
<protein>
    <submittedName>
        <fullName evidence="1">Uncharacterized protein</fullName>
    </submittedName>
</protein>
<dbReference type="AlphaFoldDB" id="B0MMS9"/>
<name>B0MMS9_9FIRM</name>
<reference evidence="1" key="1">
    <citation type="submission" date="2007-10" db="EMBL/GenBank/DDBJ databases">
        <authorList>
            <person name="Fulton L."/>
            <person name="Clifton S."/>
            <person name="Fulton B."/>
            <person name="Xu J."/>
            <person name="Minx P."/>
            <person name="Pepin K.H."/>
            <person name="Johnson M."/>
            <person name="Thiruvilangam P."/>
            <person name="Bhonagiri V."/>
            <person name="Nash W.E."/>
            <person name="Mardis E.R."/>
            <person name="Wilson R.K."/>
        </authorList>
    </citation>
    <scope>NUCLEOTIDE SEQUENCE [LARGE SCALE GENOMIC DNA]</scope>
    <source>
        <strain evidence="1">DSM 15702</strain>
    </source>
</reference>
<gene>
    <name evidence="1" type="ORF">EUBSIR_01086</name>
</gene>